<evidence type="ECO:0000313" key="5">
    <source>
        <dbReference type="Proteomes" id="UP000001194"/>
    </source>
</evidence>
<keyword evidence="5" id="KW-1185">Reference proteome</keyword>
<feature type="compositionally biased region" description="Polar residues" evidence="1">
    <location>
        <begin position="266"/>
        <end position="275"/>
    </location>
</feature>
<proteinExistence type="predicted"/>
<dbReference type="Proteomes" id="UP000001194">
    <property type="component" value="Unassembled WGS sequence"/>
</dbReference>
<reference evidence="4 5" key="1">
    <citation type="journal article" date="2008" name="Nature">
        <title>The genome of Laccaria bicolor provides insights into mycorrhizal symbiosis.</title>
        <authorList>
            <person name="Martin F."/>
            <person name="Aerts A."/>
            <person name="Ahren D."/>
            <person name="Brun A."/>
            <person name="Danchin E.G.J."/>
            <person name="Duchaussoy F."/>
            <person name="Gibon J."/>
            <person name="Kohler A."/>
            <person name="Lindquist E."/>
            <person name="Pereda V."/>
            <person name="Salamov A."/>
            <person name="Shapiro H.J."/>
            <person name="Wuyts J."/>
            <person name="Blaudez D."/>
            <person name="Buee M."/>
            <person name="Brokstein P."/>
            <person name="Canbaeck B."/>
            <person name="Cohen D."/>
            <person name="Courty P.E."/>
            <person name="Coutinho P.M."/>
            <person name="Delaruelle C."/>
            <person name="Detter J.C."/>
            <person name="Deveau A."/>
            <person name="DiFazio S."/>
            <person name="Duplessis S."/>
            <person name="Fraissinet-Tachet L."/>
            <person name="Lucic E."/>
            <person name="Frey-Klett P."/>
            <person name="Fourrey C."/>
            <person name="Feussner I."/>
            <person name="Gay G."/>
            <person name="Grimwood J."/>
            <person name="Hoegger P.J."/>
            <person name="Jain P."/>
            <person name="Kilaru S."/>
            <person name="Labbe J."/>
            <person name="Lin Y.C."/>
            <person name="Legue V."/>
            <person name="Le Tacon F."/>
            <person name="Marmeisse R."/>
            <person name="Melayah D."/>
            <person name="Montanini B."/>
            <person name="Muratet M."/>
            <person name="Nehls U."/>
            <person name="Niculita-Hirzel H."/>
            <person name="Oudot-Le Secq M.P."/>
            <person name="Peter M."/>
            <person name="Quesneville H."/>
            <person name="Rajashekar B."/>
            <person name="Reich M."/>
            <person name="Rouhier N."/>
            <person name="Schmutz J."/>
            <person name="Yin T."/>
            <person name="Chalot M."/>
            <person name="Henrissat B."/>
            <person name="Kuees U."/>
            <person name="Lucas S."/>
            <person name="Van de Peer Y."/>
            <person name="Podila G.K."/>
            <person name="Polle A."/>
            <person name="Pukkila P.J."/>
            <person name="Richardson P.M."/>
            <person name="Rouze P."/>
            <person name="Sanders I.R."/>
            <person name="Stajich J.E."/>
            <person name="Tunlid A."/>
            <person name="Tuskan G."/>
            <person name="Grigoriev I.V."/>
        </authorList>
    </citation>
    <scope>NUCLEOTIDE SEQUENCE [LARGE SCALE GENOMIC DNA]</scope>
    <source>
        <strain evidence="5">S238N-H82 / ATCC MYA-4686</strain>
    </source>
</reference>
<dbReference type="RefSeq" id="XP_001882696.1">
    <property type="nucleotide sequence ID" value="XM_001882661.1"/>
</dbReference>
<dbReference type="EMBL" id="DS547107">
    <property type="protein sequence ID" value="EDR06849.1"/>
    <property type="molecule type" value="Genomic_DNA"/>
</dbReference>
<evidence type="ECO:0000256" key="2">
    <source>
        <dbReference type="SAM" id="SignalP"/>
    </source>
</evidence>
<accession>B0DFE4</accession>
<feature type="region of interest" description="Disordered" evidence="1">
    <location>
        <begin position="241"/>
        <end position="278"/>
    </location>
</feature>
<organism evidence="5">
    <name type="scientific">Laccaria bicolor (strain S238N-H82 / ATCC MYA-4686)</name>
    <name type="common">Bicoloured deceiver</name>
    <name type="synonym">Laccaria laccata var. bicolor</name>
    <dbReference type="NCBI Taxonomy" id="486041"/>
    <lineage>
        <taxon>Eukaryota</taxon>
        <taxon>Fungi</taxon>
        <taxon>Dikarya</taxon>
        <taxon>Basidiomycota</taxon>
        <taxon>Agaricomycotina</taxon>
        <taxon>Agaricomycetes</taxon>
        <taxon>Agaricomycetidae</taxon>
        <taxon>Agaricales</taxon>
        <taxon>Agaricineae</taxon>
        <taxon>Hydnangiaceae</taxon>
        <taxon>Laccaria</taxon>
    </lineage>
</organism>
<protein>
    <submittedName>
        <fullName evidence="4">Predicted protein</fullName>
    </submittedName>
</protein>
<sequence>MANNRMTYLRTVFIVFFLLMAQLTFAERVRVMRRDAMMKAPFKRDLPGPNANIGRDLKTNAARMAAGLPPLAPRSLYPSPTKGMFGSQWSALKADCLLTYFRPPNPQTIWQGTPSSGIDPKFENHFAALENRAVRCSARPESIVKKEMTSGNFERCQSDDFLCFAYCFAQQFFREHYLVVLRRDIFGPERSGVWNLAHSSKNLNTHCYTIIMAPWQGVFWTRKNEDDAIMAASRGSLNPFPPPSYSMNAGVPPRGAIDAAGPADETPTSNGTRQRPSNHENFDRLLRMQEAATPPPSSASPISPNTFMMTPTSLTDVSLSHLEAGPADIGDAQEFDREAPRYQQGSMVVRPHNATNYISLVRMSTTNRRIFSFFGNSTSIKDTFCIDPHLNIPGSVLAAVTGETGEAARRADRRRKNVKLEIENGTMDVVLHLVADNDSISSYRRRMASSANLNARLAEKPKRQTKLNIKVTTRKSTRFKAYPLKARLHAPNPRPPIHLTCTTNSPGDPGIPSTASPVTLFLPRNFRGPLRLRITAGNIDRHLYLSPSVLSAAVPLDEDAINRGYFIGPLHEDGEVEEDDNELRSGNLNDWKGDRVEINVEDGNVRILYEDEQLGWFENLKSNGWMWPREWS</sequence>
<dbReference type="InParanoid" id="B0DFE4"/>
<dbReference type="HOGENOM" id="CLU_432816_0_0_1"/>
<feature type="chain" id="PRO_5002748650" evidence="2">
    <location>
        <begin position="27"/>
        <end position="632"/>
    </location>
</feature>
<feature type="domain" description="DUF7330" evidence="3">
    <location>
        <begin position="376"/>
        <end position="612"/>
    </location>
</feature>
<feature type="signal peptide" evidence="2">
    <location>
        <begin position="1"/>
        <end position="26"/>
    </location>
</feature>
<evidence type="ECO:0000256" key="1">
    <source>
        <dbReference type="SAM" id="MobiDB-lite"/>
    </source>
</evidence>
<gene>
    <name evidence="4" type="ORF">LACBIDRAFT_294618</name>
</gene>
<dbReference type="AlphaFoldDB" id="B0DFE4"/>
<dbReference type="Pfam" id="PF24016">
    <property type="entry name" value="DUF7330"/>
    <property type="match status" value="1"/>
</dbReference>
<name>B0DFE4_LACBS</name>
<dbReference type="OrthoDB" id="2593559at2759"/>
<evidence type="ECO:0000259" key="3">
    <source>
        <dbReference type="Pfam" id="PF24016"/>
    </source>
</evidence>
<keyword evidence="2" id="KW-0732">Signal</keyword>
<dbReference type="GeneID" id="6078189"/>
<dbReference type="KEGG" id="lbc:LACBIDRAFT_294618"/>
<evidence type="ECO:0000313" key="4">
    <source>
        <dbReference type="EMBL" id="EDR06849.1"/>
    </source>
</evidence>
<dbReference type="InterPro" id="IPR055754">
    <property type="entry name" value="DUF7330"/>
</dbReference>